<reference evidence="3" key="3">
    <citation type="submission" date="2023-05" db="EMBL/GenBank/DDBJ databases">
        <authorList>
            <person name="Smith C.H."/>
        </authorList>
    </citation>
    <scope>NUCLEOTIDE SEQUENCE</scope>
    <source>
        <strain evidence="3">CHS0354</strain>
        <tissue evidence="3">Mantle</tissue>
    </source>
</reference>
<dbReference type="EMBL" id="JAEAOA010000085">
    <property type="protein sequence ID" value="KAK3604986.1"/>
    <property type="molecule type" value="Genomic_DNA"/>
</dbReference>
<organism evidence="3 4">
    <name type="scientific">Potamilus streckersoni</name>
    <dbReference type="NCBI Taxonomy" id="2493646"/>
    <lineage>
        <taxon>Eukaryota</taxon>
        <taxon>Metazoa</taxon>
        <taxon>Spiralia</taxon>
        <taxon>Lophotrochozoa</taxon>
        <taxon>Mollusca</taxon>
        <taxon>Bivalvia</taxon>
        <taxon>Autobranchia</taxon>
        <taxon>Heteroconchia</taxon>
        <taxon>Palaeoheterodonta</taxon>
        <taxon>Unionida</taxon>
        <taxon>Unionoidea</taxon>
        <taxon>Unionidae</taxon>
        <taxon>Ambleminae</taxon>
        <taxon>Lampsilini</taxon>
        <taxon>Potamilus</taxon>
    </lineage>
</organism>
<gene>
    <name evidence="3" type="ORF">CHS0354_000651</name>
</gene>
<proteinExistence type="predicted"/>
<feature type="domain" description="GmrSD restriction endonucleases N-terminal" evidence="1">
    <location>
        <begin position="14"/>
        <end position="235"/>
    </location>
</feature>
<reference evidence="3" key="2">
    <citation type="journal article" date="2021" name="Genome Biol. Evol.">
        <title>Developing a high-quality reference genome for a parasitic bivalve with doubly uniparental inheritance (Bivalvia: Unionida).</title>
        <authorList>
            <person name="Smith C.H."/>
        </authorList>
    </citation>
    <scope>NUCLEOTIDE SEQUENCE</scope>
    <source>
        <strain evidence="3">CHS0354</strain>
        <tissue evidence="3">Mantle</tissue>
    </source>
</reference>
<dbReference type="Proteomes" id="UP001195483">
    <property type="component" value="Unassembled WGS sequence"/>
</dbReference>
<comment type="caution">
    <text evidence="3">The sequence shown here is derived from an EMBL/GenBank/DDBJ whole genome shotgun (WGS) entry which is preliminary data.</text>
</comment>
<evidence type="ECO:0000313" key="3">
    <source>
        <dbReference type="EMBL" id="KAK3604986.1"/>
    </source>
</evidence>
<feature type="domain" description="GmrSD restriction endonucleases C-terminal" evidence="2">
    <location>
        <begin position="415"/>
        <end position="549"/>
    </location>
</feature>
<accession>A0AAE0T759</accession>
<dbReference type="Pfam" id="PF07510">
    <property type="entry name" value="GmrSD_C"/>
    <property type="match status" value="1"/>
</dbReference>
<dbReference type="PANTHER" id="PTHR35149:SF2">
    <property type="entry name" value="DUF262 DOMAIN-CONTAINING PROTEIN"/>
    <property type="match status" value="1"/>
</dbReference>
<evidence type="ECO:0000259" key="1">
    <source>
        <dbReference type="Pfam" id="PF03235"/>
    </source>
</evidence>
<dbReference type="InterPro" id="IPR004919">
    <property type="entry name" value="GmrSD_N"/>
</dbReference>
<dbReference type="Pfam" id="PF03235">
    <property type="entry name" value="GmrSD_N"/>
    <property type="match status" value="1"/>
</dbReference>
<reference evidence="3" key="1">
    <citation type="journal article" date="2021" name="Genome Biol. Evol.">
        <title>A High-Quality Reference Genome for a Parasitic Bivalve with Doubly Uniparental Inheritance (Bivalvia: Unionida).</title>
        <authorList>
            <person name="Smith C.H."/>
        </authorList>
    </citation>
    <scope>NUCLEOTIDE SEQUENCE</scope>
    <source>
        <strain evidence="3">CHS0354</strain>
    </source>
</reference>
<dbReference type="InterPro" id="IPR011089">
    <property type="entry name" value="GmrSD_C"/>
</dbReference>
<dbReference type="PANTHER" id="PTHR35149">
    <property type="entry name" value="SLL5132 PROTEIN"/>
    <property type="match status" value="1"/>
</dbReference>
<sequence>MKGIQGTSNKTYRQLMGNGLRYEIPKFQRDYTWEIEQWDDLWQDIQALLSDNDSEHYMGYLVLQTSNNKEFQVIDGQQRLTTMSLLILATLSCLNELIEMGNESEKNLKRKDSLLNSYIGYIDPVTLISNNKLKLNRNGDDYYKHHLVLLKDLPLKNTNASEKHLRECFKWYYDRIKKTYENGERLAGFIENIVDKLFFTVIEVTDQVNAFKVFETLNARGVQLSSSDLLKNHLFSIVDETKPHISEIEELENLWNKIVGKLGEEKFEDYLRYYWNSYNKSVGKKDLFKTMKSIIKSKKQVFDLIRDLNDATDVYLAIQNPEDRFWKDEPEIRKSLQELKLFRIKQTYSLFLSAFRKLEIDAFRKLVEICSVISFRYNVIGGLNPKNQEAVYNAVALKIAEMKNFAVKDFQSVYVRDENFENDFSTKEFKSITHNLKIAKYVFSKIERYLHHNDIDIESDLFSIEHILPESADATWGGFTDEEINRSMDRIGNLTLLEKKLNREAGQKTYSEKMTFFQKSNCKLTKSIPEEFNAWNEDKIAARQRELAKHAKSIWKIQELVNG</sequence>
<name>A0AAE0T759_9BIVA</name>
<evidence type="ECO:0008006" key="5">
    <source>
        <dbReference type="Google" id="ProtNLM"/>
    </source>
</evidence>
<evidence type="ECO:0000259" key="2">
    <source>
        <dbReference type="Pfam" id="PF07510"/>
    </source>
</evidence>
<keyword evidence="4" id="KW-1185">Reference proteome</keyword>
<evidence type="ECO:0000313" key="4">
    <source>
        <dbReference type="Proteomes" id="UP001195483"/>
    </source>
</evidence>
<protein>
    <recommendedName>
        <fullName evidence="5">DUF262 domain-containing protein</fullName>
    </recommendedName>
</protein>
<dbReference type="AlphaFoldDB" id="A0AAE0T759"/>